<gene>
    <name evidence="1" type="ORF">PMEA_00011092</name>
</gene>
<proteinExistence type="predicted"/>
<comment type="caution">
    <text evidence="1">The sequence shown here is derived from an EMBL/GenBank/DDBJ whole genome shotgun (WGS) entry which is preliminary data.</text>
</comment>
<organism evidence="1 2">
    <name type="scientific">Pocillopora meandrina</name>
    <dbReference type="NCBI Taxonomy" id="46732"/>
    <lineage>
        <taxon>Eukaryota</taxon>
        <taxon>Metazoa</taxon>
        <taxon>Cnidaria</taxon>
        <taxon>Anthozoa</taxon>
        <taxon>Hexacorallia</taxon>
        <taxon>Scleractinia</taxon>
        <taxon>Astrocoeniina</taxon>
        <taxon>Pocilloporidae</taxon>
        <taxon>Pocillopora</taxon>
    </lineage>
</organism>
<dbReference type="Proteomes" id="UP001159428">
    <property type="component" value="Unassembled WGS sequence"/>
</dbReference>
<dbReference type="AlphaFoldDB" id="A0AAU9VLM0"/>
<keyword evidence="2" id="KW-1185">Reference proteome</keyword>
<protein>
    <submittedName>
        <fullName evidence="1">Uncharacterized protein</fullName>
    </submittedName>
</protein>
<reference evidence="1 2" key="1">
    <citation type="submission" date="2022-05" db="EMBL/GenBank/DDBJ databases">
        <authorList>
            <consortium name="Genoscope - CEA"/>
            <person name="William W."/>
        </authorList>
    </citation>
    <scope>NUCLEOTIDE SEQUENCE [LARGE SCALE GENOMIC DNA]</scope>
</reference>
<sequence length="345" mass="37805">MKSYDEEPVQGRMRSCGPPQILGVETPPWSHPLLSHLPPMFHPSPSECFIFFIGRHCRMETPRVRSPASNTRSTYPSINVLPDATWPNTDRDQRNVVPTIPIPNVCNPMMALRGWYLASCSWPAPLPMNMRPMNTMSMIMMPMNMMSPYPGYSVGPSLGVAPCQRPLVLNNWQTPTPINIVPNIWPTTNMGHMDQANGVLAVQNPSAGNLLRSTPGVAPRPLPSTSNTWLSPSPMNVVPNTWPNAIMDYTGQANGIPALQNPTAGNLMGPMPGMAHWPLPSVSNTWPTPLSMNVVPNTWPNTEISYTDQRNCVPAAQNAHPSTAIGPHVPVSVQVQHLLPYPTGL</sequence>
<name>A0AAU9VLM0_9CNID</name>
<evidence type="ECO:0000313" key="2">
    <source>
        <dbReference type="Proteomes" id="UP001159428"/>
    </source>
</evidence>
<dbReference type="EMBL" id="CALNXJ010000002">
    <property type="protein sequence ID" value="CAH3033367.1"/>
    <property type="molecule type" value="Genomic_DNA"/>
</dbReference>
<accession>A0AAU9VLM0</accession>
<evidence type="ECO:0000313" key="1">
    <source>
        <dbReference type="EMBL" id="CAH3033367.1"/>
    </source>
</evidence>